<evidence type="ECO:0000313" key="2">
    <source>
        <dbReference type="EMBL" id="AUJ33248.1"/>
    </source>
</evidence>
<dbReference type="Gene3D" id="3.20.20.140">
    <property type="entry name" value="Metal-dependent hydrolases"/>
    <property type="match status" value="1"/>
</dbReference>
<keyword evidence="2" id="KW-0378">Hydrolase</keyword>
<dbReference type="Proteomes" id="UP000324497">
    <property type="component" value="Chromosome"/>
</dbReference>
<name>A0A3Q8CGJ2_9LACO</name>
<dbReference type="InterPro" id="IPR032466">
    <property type="entry name" value="Metal_Hydrolase"/>
</dbReference>
<dbReference type="RefSeq" id="WP_148126905.1">
    <property type="nucleotide sequence ID" value="NZ_CP018180.1"/>
</dbReference>
<protein>
    <submittedName>
        <fullName evidence="2">Amidohydrolase</fullName>
    </submittedName>
</protein>
<dbReference type="Pfam" id="PF07969">
    <property type="entry name" value="Amidohydro_3"/>
    <property type="match status" value="1"/>
</dbReference>
<dbReference type="CDD" id="cd01300">
    <property type="entry name" value="YtcJ_like"/>
    <property type="match status" value="1"/>
</dbReference>
<evidence type="ECO:0000313" key="3">
    <source>
        <dbReference type="Proteomes" id="UP000324497"/>
    </source>
</evidence>
<feature type="domain" description="Amidohydrolase 3" evidence="1">
    <location>
        <begin position="46"/>
        <end position="531"/>
    </location>
</feature>
<keyword evidence="3" id="KW-1185">Reference proteome</keyword>
<accession>A0A3Q8CGJ2</accession>
<evidence type="ECO:0000259" key="1">
    <source>
        <dbReference type="Pfam" id="PF07969"/>
    </source>
</evidence>
<dbReference type="InterPro" id="IPR011059">
    <property type="entry name" value="Metal-dep_hydrolase_composite"/>
</dbReference>
<dbReference type="EMBL" id="CP018180">
    <property type="protein sequence ID" value="AUJ33248.1"/>
    <property type="molecule type" value="Genomic_DNA"/>
</dbReference>
<reference evidence="2 3" key="1">
    <citation type="submission" date="2016-11" db="EMBL/GenBank/DDBJ databases">
        <title>Interaction between Lactobacillus species and yeast in water kefir.</title>
        <authorList>
            <person name="Behr J."/>
            <person name="Xu D."/>
            <person name="Vogel R.F."/>
        </authorList>
    </citation>
    <scope>NUCLEOTIDE SEQUENCE [LARGE SCALE GENOMIC DNA]</scope>
    <source>
        <strain evidence="2 3">TMW 1.1827</strain>
    </source>
</reference>
<dbReference type="Gene3D" id="3.10.310.70">
    <property type="match status" value="1"/>
</dbReference>
<dbReference type="SUPFAM" id="SSF51338">
    <property type="entry name" value="Composite domain of metallo-dependent hydrolases"/>
    <property type="match status" value="1"/>
</dbReference>
<proteinExistence type="predicted"/>
<dbReference type="PANTHER" id="PTHR22642">
    <property type="entry name" value="IMIDAZOLONEPROPIONASE"/>
    <property type="match status" value="1"/>
</dbReference>
<dbReference type="AlphaFoldDB" id="A0A3Q8CGJ2"/>
<sequence length="533" mass="60026">MKTLLKNGNIFIGEDEQKFCKAMIIEDDRIFWTGNNWKRLVENIDQIIDLKSATVLPGLIDVHTHPKYIADALHGVACTPPNVNSIIEMQRALKQAKEYGDQGKWIEGWGFDETKLAEHRAPNVIDLDQVSVEQPIFIYRSDCHSSVGNSKALELAGIDRDTPDPLGGKIKRFESGKPTGFMQEVTATQLLIKAKSSQSYAQDVINMVASSNHYLKNGIVAIGELMGRKKPYDTVELYRDSIKRGFVPKIAVYYVYDEILDNETELGNFKMLEQQFSQINICGIKIFMDGSISGETAFTKKPYQDGKRGICFLDKAALKKRVDFAREHHLQLAIHAMGDAAIYCVLESTENLAPWLQDRPSIRIEHATLLTDKLIQRLKTARMKYAVVTQPIFLFAESDSYCKYLNFQQLQLVYRLNSLIKAKILLALSSDAPCTPWFEPDSPFYSIYAAVTRKAANGMLISAAEGITVNQAVLAYTKWAAIIGGFSQNGELKAGKKADFVILSDNIFKVPYKRIKDIQVIETWVNGKKVYHT</sequence>
<dbReference type="SUPFAM" id="SSF51556">
    <property type="entry name" value="Metallo-dependent hydrolases"/>
    <property type="match status" value="1"/>
</dbReference>
<dbReference type="PANTHER" id="PTHR22642:SF2">
    <property type="entry name" value="PROTEIN LONG AFTER FAR-RED 3"/>
    <property type="match status" value="1"/>
</dbReference>
<organism evidence="2 3">
    <name type="scientific">Liquorilactobacillus nagelii</name>
    <dbReference type="NCBI Taxonomy" id="82688"/>
    <lineage>
        <taxon>Bacteria</taxon>
        <taxon>Bacillati</taxon>
        <taxon>Bacillota</taxon>
        <taxon>Bacilli</taxon>
        <taxon>Lactobacillales</taxon>
        <taxon>Lactobacillaceae</taxon>
        <taxon>Liquorilactobacillus</taxon>
    </lineage>
</organism>
<gene>
    <name evidence="2" type="ORF">BSQ50_08670</name>
</gene>
<dbReference type="InterPro" id="IPR013108">
    <property type="entry name" value="Amidohydro_3"/>
</dbReference>
<dbReference type="Gene3D" id="2.30.40.10">
    <property type="entry name" value="Urease, subunit C, domain 1"/>
    <property type="match status" value="1"/>
</dbReference>
<dbReference type="KEGG" id="lng:BSQ50_08670"/>
<dbReference type="InterPro" id="IPR033932">
    <property type="entry name" value="YtcJ-like"/>
</dbReference>
<dbReference type="GO" id="GO:0016810">
    <property type="term" value="F:hydrolase activity, acting on carbon-nitrogen (but not peptide) bonds"/>
    <property type="evidence" value="ECO:0007669"/>
    <property type="project" value="InterPro"/>
</dbReference>